<feature type="signal peptide" evidence="2">
    <location>
        <begin position="1"/>
        <end position="33"/>
    </location>
</feature>
<evidence type="ECO:0000256" key="1">
    <source>
        <dbReference type="SAM" id="Coils"/>
    </source>
</evidence>
<protein>
    <submittedName>
        <fullName evidence="3">Uncharacterized protein</fullName>
    </submittedName>
</protein>
<evidence type="ECO:0000313" key="3">
    <source>
        <dbReference type="EMBL" id="MCD2421926.1"/>
    </source>
</evidence>
<keyword evidence="2" id="KW-0732">Signal</keyword>
<organism evidence="3 4">
    <name type="scientific">Niabella pedocola</name>
    <dbReference type="NCBI Taxonomy" id="1752077"/>
    <lineage>
        <taxon>Bacteria</taxon>
        <taxon>Pseudomonadati</taxon>
        <taxon>Bacteroidota</taxon>
        <taxon>Chitinophagia</taxon>
        <taxon>Chitinophagales</taxon>
        <taxon>Chitinophagaceae</taxon>
        <taxon>Niabella</taxon>
    </lineage>
</organism>
<feature type="chain" id="PRO_5045291067" evidence="2">
    <location>
        <begin position="34"/>
        <end position="267"/>
    </location>
</feature>
<proteinExistence type="predicted"/>
<evidence type="ECO:0000256" key="2">
    <source>
        <dbReference type="SAM" id="SignalP"/>
    </source>
</evidence>
<feature type="coiled-coil region" evidence="1">
    <location>
        <begin position="161"/>
        <end position="217"/>
    </location>
</feature>
<gene>
    <name evidence="3" type="ORF">LQ567_04075</name>
</gene>
<dbReference type="Proteomes" id="UP001199816">
    <property type="component" value="Unassembled WGS sequence"/>
</dbReference>
<accession>A0ABS8PQ21</accession>
<reference evidence="3 4" key="1">
    <citation type="submission" date="2021-11" db="EMBL/GenBank/DDBJ databases">
        <title>Genomic of Niabella pedocola.</title>
        <authorList>
            <person name="Wu T."/>
        </authorList>
    </citation>
    <scope>NUCLEOTIDE SEQUENCE [LARGE SCALE GENOMIC DNA]</scope>
    <source>
        <strain evidence="3 4">JCM 31011</strain>
    </source>
</reference>
<comment type="caution">
    <text evidence="3">The sequence shown here is derived from an EMBL/GenBank/DDBJ whole genome shotgun (WGS) entry which is preliminary data.</text>
</comment>
<keyword evidence="4" id="KW-1185">Reference proteome</keyword>
<evidence type="ECO:0000313" key="4">
    <source>
        <dbReference type="Proteomes" id="UP001199816"/>
    </source>
</evidence>
<keyword evidence="1" id="KW-0175">Coiled coil</keyword>
<name>A0ABS8PQ21_9BACT</name>
<sequence>MKKRSNLRTAVWALLPVACAASLSFTPPGPASAFKPEYPFTSDTLPAITEFETGRLDAALNYVEEQIRTHDAQWDIKRDHIQQEAHNVLSAVDLAKIQAEARAAVKKINFEQLNKDIETAMAGIDKATLERDISRAMKSVKNIDAAQLKSEINTTLKNIRLDQLKGQLEATRRDLKMQQQQLEIEMRQMKPGMNNELQETRRQLQRLKDAYQEMERDGLIEKSPANRIQFRDGELYINGERQSKETSEKYRHYFNKRKTATGKIVAV</sequence>
<dbReference type="RefSeq" id="WP_231002831.1">
    <property type="nucleotide sequence ID" value="NZ_JAJNEC010000004.1"/>
</dbReference>
<dbReference type="EMBL" id="JAJNEC010000004">
    <property type="protein sequence ID" value="MCD2421926.1"/>
    <property type="molecule type" value="Genomic_DNA"/>
</dbReference>